<evidence type="ECO:0000313" key="3">
    <source>
        <dbReference type="Proteomes" id="UP000237271"/>
    </source>
</evidence>
<accession>A0A2P4X2E4</accession>
<gene>
    <name evidence="2" type="ORF">PHPALM_31493</name>
</gene>
<proteinExistence type="predicted"/>
<feature type="compositionally biased region" description="Polar residues" evidence="1">
    <location>
        <begin position="1"/>
        <end position="30"/>
    </location>
</feature>
<reference evidence="2 3" key="1">
    <citation type="journal article" date="2017" name="Genome Biol. Evol.">
        <title>Phytophthora megakarya and P. palmivora, closely related causal agents of cacao black pod rot, underwent increases in genome sizes and gene numbers by different mechanisms.</title>
        <authorList>
            <person name="Ali S.S."/>
            <person name="Shao J."/>
            <person name="Lary D.J."/>
            <person name="Kronmiller B."/>
            <person name="Shen D."/>
            <person name="Strem M.D."/>
            <person name="Amoako-Attah I."/>
            <person name="Akrofi A.Y."/>
            <person name="Begoude B.A."/>
            <person name="Ten Hoopen G.M."/>
            <person name="Coulibaly K."/>
            <person name="Kebe B.I."/>
            <person name="Melnick R.L."/>
            <person name="Guiltinan M.J."/>
            <person name="Tyler B.M."/>
            <person name="Meinhardt L.W."/>
            <person name="Bailey B.A."/>
        </authorList>
    </citation>
    <scope>NUCLEOTIDE SEQUENCE [LARGE SCALE GENOMIC DNA]</scope>
    <source>
        <strain evidence="3">sbr112.9</strain>
    </source>
</reference>
<evidence type="ECO:0000256" key="1">
    <source>
        <dbReference type="SAM" id="MobiDB-lite"/>
    </source>
</evidence>
<feature type="compositionally biased region" description="Acidic residues" evidence="1">
    <location>
        <begin position="689"/>
        <end position="698"/>
    </location>
</feature>
<dbReference type="EMBL" id="NCKW01017040">
    <property type="protein sequence ID" value="POM59731.1"/>
    <property type="molecule type" value="Genomic_DNA"/>
</dbReference>
<dbReference type="Proteomes" id="UP000237271">
    <property type="component" value="Unassembled WGS sequence"/>
</dbReference>
<evidence type="ECO:0000313" key="2">
    <source>
        <dbReference type="EMBL" id="POM59731.1"/>
    </source>
</evidence>
<name>A0A2P4X2E4_9STRA</name>
<dbReference type="OrthoDB" id="129180at2759"/>
<comment type="caution">
    <text evidence="2">The sequence shown here is derived from an EMBL/GenBank/DDBJ whole genome shotgun (WGS) entry which is preliminary data.</text>
</comment>
<sequence length="1021" mass="114626">MSETPSNSGDRAPTSGSPPSASEPLPSTQPEKADAQDAGTTEGDRGATSGSGLESSADKRGETAQEIPKEAAETPQVTERKSAKAPKSRSSSAAKSTGKRSRSGSKERSGNKKKRSSSKDRSGSSTATASNSSSPPDVAPASTGAPPAVDKAQDLIQRALQPLLAKVFAKDEMDKLDALADAALEGQVPPTRVAAPPSHLPSPNTMFVGVPATAADLSNGSLLRGGYGGVEYLLGVESLSEEDVQFLAKLLSPDVDIRREILTPLADTLEPDSNEFLLALKSISTKREMASLLRHYGAQDLARKVFGMTTLMKRLLYKYRTLEASTQRSSSQATRRALKGFEEVRQVRADYSLLQKYWHQEAELAKGYIISELQKHARDYKHEAQEHECQEPALQARITRPESDHDERLSMIWKIALKASTLDPSRLMNFLHRHDTRVDGNWPRLKALLEKFRDHQDPPEAWKTQIFVNTLDDPTLRPEPYVFADENDDSEEKQDPGDSRPRSGSKDDPVDFSKDPPSPLSSSLLKDTKSSGHSAGDSSDLQNVQWRPTSYTPNGEPALDTVASPLLDVSAVCASLDGPIVWDKLRTDVQVLMRSGLTLDQAEDLIRSGQAVHSWILSRMRSVLLSRMMYWKRLDDTPWTKFVPSWCYKNAESRLEADLETGNIPSRWPPLSKQVHMDDEEIHKALFESDGEDNEDDSRDAPFTPKKVNPVSPRRTTPPRKAKRRASVDTSASEPDTSAEFKDDEELSSKVTSASSSRKSRPAQERKQSQLARKDYKELLPMECRLIETPRSEFFAPGTTNVLEQSYGFPDYAPNLSKHAEAEQNRLRWKPADFMVFWETKSWGFLERSKYLALHTRTQLSKVSRDALDEIVEFMSDHRRAFWWIGHWIFIDQNLDDYSSNLAKERKTECDQVKKSYKRLVNKWVDKGMRESLLEEPGVWTYPSKCCHWILMDPSYKTITGTPYSLEEQVDLLDQREPSRVQWNSCQSDADRVKDLPQATRDRLLPVEHRKRHLVTLADFD</sequence>
<feature type="compositionally biased region" description="Basic and acidic residues" evidence="1">
    <location>
        <begin position="493"/>
        <end position="514"/>
    </location>
</feature>
<dbReference type="AlphaFoldDB" id="A0A2P4X2E4"/>
<keyword evidence="3" id="KW-1185">Reference proteome</keyword>
<feature type="region of interest" description="Disordered" evidence="1">
    <location>
        <begin position="1"/>
        <end position="148"/>
    </location>
</feature>
<feature type="compositionally biased region" description="Polar residues" evidence="1">
    <location>
        <begin position="532"/>
        <end position="553"/>
    </location>
</feature>
<protein>
    <submittedName>
        <fullName evidence="2">Uncharacterized protein</fullName>
    </submittedName>
</protein>
<feature type="compositionally biased region" description="Low complexity" evidence="1">
    <location>
        <begin position="123"/>
        <end position="134"/>
    </location>
</feature>
<feature type="region of interest" description="Disordered" evidence="1">
    <location>
        <begin position="477"/>
        <end position="557"/>
    </location>
</feature>
<feature type="region of interest" description="Disordered" evidence="1">
    <location>
        <begin position="687"/>
        <end position="774"/>
    </location>
</feature>
<organism evidence="2 3">
    <name type="scientific">Phytophthora palmivora</name>
    <dbReference type="NCBI Taxonomy" id="4796"/>
    <lineage>
        <taxon>Eukaryota</taxon>
        <taxon>Sar</taxon>
        <taxon>Stramenopiles</taxon>
        <taxon>Oomycota</taxon>
        <taxon>Peronosporomycetes</taxon>
        <taxon>Peronosporales</taxon>
        <taxon>Peronosporaceae</taxon>
        <taxon>Phytophthora</taxon>
    </lineage>
</organism>
<feature type="compositionally biased region" description="Basic and acidic residues" evidence="1">
    <location>
        <begin position="56"/>
        <end position="82"/>
    </location>
</feature>
<feature type="compositionally biased region" description="Basic and acidic residues" evidence="1">
    <location>
        <begin position="762"/>
        <end position="774"/>
    </location>
</feature>